<proteinExistence type="predicted"/>
<evidence type="ECO:0000313" key="3">
    <source>
        <dbReference type="Proteomes" id="UP000037136"/>
    </source>
</evidence>
<accession>A0A2A9PG82</accession>
<feature type="region of interest" description="Disordered" evidence="1">
    <location>
        <begin position="77"/>
        <end position="171"/>
    </location>
</feature>
<protein>
    <submittedName>
        <fullName evidence="2">Uncharacterized protein</fullName>
    </submittedName>
</protein>
<reference evidence="2 3" key="2">
    <citation type="journal article" date="2017" name="Sci. Rep.">
        <title>Ant-infecting Ophiocordyceps genomes reveal a high diversity of potential behavioral manipulation genes and a possible major role for enterotoxins.</title>
        <authorList>
            <person name="de Bekker C."/>
            <person name="Ohm R.A."/>
            <person name="Evans H.C."/>
            <person name="Brachmann A."/>
            <person name="Hughes D.P."/>
        </authorList>
    </citation>
    <scope>NUCLEOTIDE SEQUENCE [LARGE SCALE GENOMIC DNA]</scope>
    <source>
        <strain evidence="2 3">SC16a</strain>
    </source>
</reference>
<dbReference type="EMBL" id="LAZP02000134">
    <property type="protein sequence ID" value="PFH60348.1"/>
    <property type="molecule type" value="Genomic_DNA"/>
</dbReference>
<reference evidence="2 3" key="1">
    <citation type="journal article" date="2015" name="BMC Genomics">
        <title>Gene expression during zombie ant biting behavior reflects the complexity underlying fungal parasitic behavioral manipulation.</title>
        <authorList>
            <person name="de Bekker C."/>
            <person name="Ohm R.A."/>
            <person name="Loreto R.G."/>
            <person name="Sebastian A."/>
            <person name="Albert I."/>
            <person name="Merrow M."/>
            <person name="Brachmann A."/>
            <person name="Hughes D.P."/>
        </authorList>
    </citation>
    <scope>NUCLEOTIDE SEQUENCE [LARGE SCALE GENOMIC DNA]</scope>
    <source>
        <strain evidence="2 3">SC16a</strain>
    </source>
</reference>
<keyword evidence="3" id="KW-1185">Reference proteome</keyword>
<dbReference type="Proteomes" id="UP000037136">
    <property type="component" value="Unassembled WGS sequence"/>
</dbReference>
<comment type="caution">
    <text evidence="2">The sequence shown here is derived from an EMBL/GenBank/DDBJ whole genome shotgun (WGS) entry which is preliminary data.</text>
</comment>
<organism evidence="2 3">
    <name type="scientific">Ophiocordyceps unilateralis</name>
    <name type="common">Zombie-ant fungus</name>
    <name type="synonym">Torrubia unilateralis</name>
    <dbReference type="NCBI Taxonomy" id="268505"/>
    <lineage>
        <taxon>Eukaryota</taxon>
        <taxon>Fungi</taxon>
        <taxon>Dikarya</taxon>
        <taxon>Ascomycota</taxon>
        <taxon>Pezizomycotina</taxon>
        <taxon>Sordariomycetes</taxon>
        <taxon>Hypocreomycetidae</taxon>
        <taxon>Hypocreales</taxon>
        <taxon>Ophiocordycipitaceae</taxon>
        <taxon>Ophiocordyceps</taxon>
    </lineage>
</organism>
<feature type="compositionally biased region" description="Polar residues" evidence="1">
    <location>
        <begin position="156"/>
        <end position="171"/>
    </location>
</feature>
<dbReference type="AlphaFoldDB" id="A0A2A9PG82"/>
<sequence length="171" mass="19030">MGLKSPWGSRTTGYALALPEKQVPDFRWRPKAQQPNRWYNNIFPKKPTRSPKSILKQKALHDKLAAKYDIKRPSHLPAAVRYGKTQTPPTDGAEKLSKMKATPKTAVDGMKATVKPPRPTSVSEFFHLRLPPTARGVSKAPTSSIDPSKVIEGRHQTQPSNQLILEKLSSS</sequence>
<evidence type="ECO:0000256" key="1">
    <source>
        <dbReference type="SAM" id="MobiDB-lite"/>
    </source>
</evidence>
<gene>
    <name evidence="2" type="ORF">XA68_11090</name>
</gene>
<name>A0A2A9PG82_OPHUN</name>
<evidence type="ECO:0000313" key="2">
    <source>
        <dbReference type="EMBL" id="PFH60348.1"/>
    </source>
</evidence>